<evidence type="ECO:0000313" key="3">
    <source>
        <dbReference type="EMBL" id="GHO56545.1"/>
    </source>
</evidence>
<dbReference type="Pfam" id="PF00248">
    <property type="entry name" value="Aldo_ket_red"/>
    <property type="match status" value="1"/>
</dbReference>
<dbReference type="PANTHER" id="PTHR43364">
    <property type="entry name" value="NADH-SPECIFIC METHYLGLYOXAL REDUCTASE-RELATED"/>
    <property type="match status" value="1"/>
</dbReference>
<gene>
    <name evidence="3" type="ORF">KSB_50200</name>
</gene>
<dbReference type="Proteomes" id="UP000654345">
    <property type="component" value="Unassembled WGS sequence"/>
</dbReference>
<name>A0ABQ3UW33_9CHLR</name>
<dbReference type="RefSeq" id="WP_201373024.1">
    <property type="nucleotide sequence ID" value="NZ_BNJG01000002.1"/>
</dbReference>
<dbReference type="InterPro" id="IPR050523">
    <property type="entry name" value="AKR_Detox_Biosynth"/>
</dbReference>
<dbReference type="SUPFAM" id="SSF51430">
    <property type="entry name" value="NAD(P)-linked oxidoreductase"/>
    <property type="match status" value="1"/>
</dbReference>
<evidence type="ECO:0000256" key="1">
    <source>
        <dbReference type="ARBA" id="ARBA00023002"/>
    </source>
</evidence>
<proteinExistence type="predicted"/>
<evidence type="ECO:0000259" key="2">
    <source>
        <dbReference type="Pfam" id="PF00248"/>
    </source>
</evidence>
<keyword evidence="4" id="KW-1185">Reference proteome</keyword>
<feature type="domain" description="NADP-dependent oxidoreductase" evidence="2">
    <location>
        <begin position="16"/>
        <end position="320"/>
    </location>
</feature>
<evidence type="ECO:0000313" key="4">
    <source>
        <dbReference type="Proteomes" id="UP000654345"/>
    </source>
</evidence>
<dbReference type="EMBL" id="BNJG01000002">
    <property type="protein sequence ID" value="GHO56545.1"/>
    <property type="molecule type" value="Genomic_DNA"/>
</dbReference>
<dbReference type="CDD" id="cd19087">
    <property type="entry name" value="AKR_AKR12A1_B1_C1"/>
    <property type="match status" value="1"/>
</dbReference>
<dbReference type="InterPro" id="IPR036812">
    <property type="entry name" value="NAD(P)_OxRdtase_dom_sf"/>
</dbReference>
<dbReference type="InterPro" id="IPR023210">
    <property type="entry name" value="NADP_OxRdtase_dom"/>
</dbReference>
<protein>
    <submittedName>
        <fullName evidence="3">Aldo/keto reductase</fullName>
    </submittedName>
</protein>
<dbReference type="PANTHER" id="PTHR43364:SF4">
    <property type="entry name" value="NAD(P)-LINKED OXIDOREDUCTASE SUPERFAMILY PROTEIN"/>
    <property type="match status" value="1"/>
</dbReference>
<keyword evidence="1" id="KW-0560">Oxidoreductase</keyword>
<reference evidence="3 4" key="1">
    <citation type="journal article" date="2021" name="Int. J. Syst. Evol. Microbiol.">
        <title>Reticulibacter mediterranei gen. nov., sp. nov., within the new family Reticulibacteraceae fam. nov., and Ktedonospora formicarum gen. nov., sp. nov., Ktedonobacter robiniae sp. nov., Dictyobacter formicarum sp. nov. and Dictyobacter arantiisoli sp. nov., belonging to the class Ktedonobacteria.</title>
        <authorList>
            <person name="Yabe S."/>
            <person name="Zheng Y."/>
            <person name="Wang C.M."/>
            <person name="Sakai Y."/>
            <person name="Abe K."/>
            <person name="Yokota A."/>
            <person name="Donadio S."/>
            <person name="Cavaletti L."/>
            <person name="Monciardini P."/>
        </authorList>
    </citation>
    <scope>NUCLEOTIDE SEQUENCE [LARGE SCALE GENOMIC DNA]</scope>
    <source>
        <strain evidence="3 4">SOSP1-30</strain>
    </source>
</reference>
<sequence length="335" mass="37807">MKLKRLGNTGLQVSEVALGTMTFGHQANQEVAFQMMDIAERAGVNFFDTANIYPDTEAGLQGRTEEIVGNWLRVRKARERIVLATKCGGPMGEGPNQSGLSRKHILAACEASLRRLQTDYLDLYQVHWPDPQTPIEETLSALDQLVREGKVRYIGCSNFPAWQLADALWTSKMHGLSSFVSDQPRYNMLFRMIEDEILPLCRAHGLGVIVYNPLAAGVLTGRYRQTPEVQQGTRFSLRGSGQLYQRRYWKEAMFEAVEQLHDFFTPRNKSLTHVALAWVLQQPGITSAILGASRPEQLTDSLKGVELALDEEELNVCNEVWFQLPREQDQGVARR</sequence>
<dbReference type="Gene3D" id="3.20.20.100">
    <property type="entry name" value="NADP-dependent oxidoreductase domain"/>
    <property type="match status" value="1"/>
</dbReference>
<organism evidence="3 4">
    <name type="scientific">Ktedonobacter robiniae</name>
    <dbReference type="NCBI Taxonomy" id="2778365"/>
    <lineage>
        <taxon>Bacteria</taxon>
        <taxon>Bacillati</taxon>
        <taxon>Chloroflexota</taxon>
        <taxon>Ktedonobacteria</taxon>
        <taxon>Ktedonobacterales</taxon>
        <taxon>Ktedonobacteraceae</taxon>
        <taxon>Ktedonobacter</taxon>
    </lineage>
</organism>
<comment type="caution">
    <text evidence="3">The sequence shown here is derived from an EMBL/GenBank/DDBJ whole genome shotgun (WGS) entry which is preliminary data.</text>
</comment>
<accession>A0ABQ3UW33</accession>